<name>A0A158DIW2_9BURK</name>
<dbReference type="InterPro" id="IPR006015">
    <property type="entry name" value="Universal_stress_UspA"/>
</dbReference>
<gene>
    <name evidence="3" type="ORF">AWB83_05436</name>
</gene>
<dbReference type="CDD" id="cd00293">
    <property type="entry name" value="USP-like"/>
    <property type="match status" value="1"/>
</dbReference>
<evidence type="ECO:0000313" key="3">
    <source>
        <dbReference type="EMBL" id="SAK93747.1"/>
    </source>
</evidence>
<accession>A0A158DIW2</accession>
<dbReference type="EMBL" id="FCOB02000031">
    <property type="protein sequence ID" value="SAK93747.1"/>
    <property type="molecule type" value="Genomic_DNA"/>
</dbReference>
<dbReference type="AlphaFoldDB" id="A0A158DIW2"/>
<reference evidence="3" key="1">
    <citation type="submission" date="2016-01" db="EMBL/GenBank/DDBJ databases">
        <authorList>
            <person name="Peeters C."/>
        </authorList>
    </citation>
    <scope>NUCLEOTIDE SEQUENCE [LARGE SCALE GENOMIC DNA]</scope>
    <source>
        <strain evidence="3">LMG 29326</strain>
    </source>
</reference>
<evidence type="ECO:0000259" key="2">
    <source>
        <dbReference type="Pfam" id="PF00582"/>
    </source>
</evidence>
<dbReference type="InterPro" id="IPR006016">
    <property type="entry name" value="UspA"/>
</dbReference>
<comment type="similarity">
    <text evidence="1">Belongs to the universal stress protein A family.</text>
</comment>
<dbReference type="STRING" id="1777144.AWB83_05436"/>
<feature type="domain" description="UspA" evidence="2">
    <location>
        <begin position="214"/>
        <end position="277"/>
    </location>
</feature>
<dbReference type="OrthoDB" id="9128847at2"/>
<dbReference type="PRINTS" id="PR01438">
    <property type="entry name" value="UNVRSLSTRESS"/>
</dbReference>
<dbReference type="Proteomes" id="UP000054978">
    <property type="component" value="Unassembled WGS sequence"/>
</dbReference>
<dbReference type="SUPFAM" id="SSF52402">
    <property type="entry name" value="Adenine nucleotide alpha hydrolases-like"/>
    <property type="match status" value="2"/>
</dbReference>
<organism evidence="3 4">
    <name type="scientific">Caballeronia ptereochthonis</name>
    <dbReference type="NCBI Taxonomy" id="1777144"/>
    <lineage>
        <taxon>Bacteria</taxon>
        <taxon>Pseudomonadati</taxon>
        <taxon>Pseudomonadota</taxon>
        <taxon>Betaproteobacteria</taxon>
        <taxon>Burkholderiales</taxon>
        <taxon>Burkholderiaceae</taxon>
        <taxon>Caballeronia</taxon>
    </lineage>
</organism>
<dbReference type="PANTHER" id="PTHR46268:SF15">
    <property type="entry name" value="UNIVERSAL STRESS PROTEIN HP_0031"/>
    <property type="match status" value="1"/>
</dbReference>
<dbReference type="Gene3D" id="3.40.50.12370">
    <property type="match status" value="1"/>
</dbReference>
<sequence>MTYKTVAVQLDTSAHAVRRLDAAVSLAERFDAHLLGLYSDFTLDPRFYCQADLWHRYEMPLQALCLERRERVERMFRGRLAASKVTRDWLADEMTAGCSLVDRARCAGLTLVGQHDSQEPDAHLADRYPEHTIMGAGGPVLVWPREHAPSPLDGMAVIAWDGGREAARAGFDALPLLRRARRVDIVSIRAERDAPLADGRAAPDFMRSLIRHAVSVNVVELTVRDKAHVEAALMSFLQSERARLLIMGAFHHSRLREAFLGGLTRAALRDANVPVLMSN</sequence>
<protein>
    <submittedName>
        <fullName evidence="3">UspA domain-containing protein</fullName>
    </submittedName>
</protein>
<comment type="caution">
    <text evidence="3">The sequence shown here is derived from an EMBL/GenBank/DDBJ whole genome shotgun (WGS) entry which is preliminary data.</text>
</comment>
<proteinExistence type="inferred from homology"/>
<evidence type="ECO:0000256" key="1">
    <source>
        <dbReference type="ARBA" id="ARBA00008791"/>
    </source>
</evidence>
<dbReference type="Pfam" id="PF00582">
    <property type="entry name" value="Usp"/>
    <property type="match status" value="1"/>
</dbReference>
<evidence type="ECO:0000313" key="4">
    <source>
        <dbReference type="Proteomes" id="UP000054978"/>
    </source>
</evidence>
<keyword evidence="4" id="KW-1185">Reference proteome</keyword>
<dbReference type="PANTHER" id="PTHR46268">
    <property type="entry name" value="STRESS RESPONSE PROTEIN NHAX"/>
    <property type="match status" value="1"/>
</dbReference>
<dbReference type="RefSeq" id="WP_143750115.1">
    <property type="nucleotide sequence ID" value="NZ_FCOB02000031.1"/>
</dbReference>